<proteinExistence type="predicted"/>
<dbReference type="EMBL" id="RBXL01000001">
    <property type="protein sequence ID" value="RKT45446.1"/>
    <property type="molecule type" value="Genomic_DNA"/>
</dbReference>
<comment type="caution">
    <text evidence="2">The sequence shown here is derived from an EMBL/GenBank/DDBJ whole genome shotgun (WGS) entry which is preliminary data.</text>
</comment>
<protein>
    <recommendedName>
        <fullName evidence="4">Neuromedin U</fullName>
    </recommendedName>
</protein>
<organism evidence="2 3">
    <name type="scientific">Thiocapsa rosea</name>
    <dbReference type="NCBI Taxonomy" id="69360"/>
    <lineage>
        <taxon>Bacteria</taxon>
        <taxon>Pseudomonadati</taxon>
        <taxon>Pseudomonadota</taxon>
        <taxon>Gammaproteobacteria</taxon>
        <taxon>Chromatiales</taxon>
        <taxon>Chromatiaceae</taxon>
        <taxon>Thiocapsa</taxon>
    </lineage>
</organism>
<reference evidence="2 3" key="1">
    <citation type="submission" date="2018-10" db="EMBL/GenBank/DDBJ databases">
        <title>Genomic Encyclopedia of Archaeal and Bacterial Type Strains, Phase II (KMG-II): from individual species to whole genera.</title>
        <authorList>
            <person name="Goeker M."/>
        </authorList>
    </citation>
    <scope>NUCLEOTIDE SEQUENCE [LARGE SCALE GENOMIC DNA]</scope>
    <source>
        <strain evidence="2 3">DSM 235</strain>
    </source>
</reference>
<feature type="signal peptide" evidence="1">
    <location>
        <begin position="1"/>
        <end position="30"/>
    </location>
</feature>
<keyword evidence="3" id="KW-1185">Reference proteome</keyword>
<dbReference type="OrthoDB" id="9809066at2"/>
<dbReference type="RefSeq" id="WP_120797716.1">
    <property type="nucleotide sequence ID" value="NZ_RBXL01000001.1"/>
</dbReference>
<evidence type="ECO:0000313" key="3">
    <source>
        <dbReference type="Proteomes" id="UP000274556"/>
    </source>
</evidence>
<gene>
    <name evidence="2" type="ORF">BDD21_2900</name>
</gene>
<feature type="chain" id="PRO_5019766702" description="Neuromedin U" evidence="1">
    <location>
        <begin position="31"/>
        <end position="276"/>
    </location>
</feature>
<name>A0A495V7R7_9GAMM</name>
<evidence type="ECO:0000256" key="1">
    <source>
        <dbReference type="SAM" id="SignalP"/>
    </source>
</evidence>
<sequence>MTNRSNARWAKWLIGGACGTALLASGSAMATMSAEELAKLAQNPVGNLISLPFQNNTNLNFGPERGTQNILNIQPVIPISINQDWNIITRTIVPVISMPDLGPDIESTTGIGDTVFTAFLSPANPGKWIWGAGPVVQLPTNTEEELGNGNWGLGPSFVMLHLDHGSPWVYGALVNNIWALTNDKHGGYYNNGLIQPFLNYNFKGGFYLTSAPILTVNWTADSDDRWTIPVGGGVGKIFHLGKLPVNTQLSAYYNAVTPDEGADWQIRAQIQLMFPK</sequence>
<evidence type="ECO:0000313" key="2">
    <source>
        <dbReference type="EMBL" id="RKT45446.1"/>
    </source>
</evidence>
<dbReference type="Proteomes" id="UP000274556">
    <property type="component" value="Unassembled WGS sequence"/>
</dbReference>
<evidence type="ECO:0008006" key="4">
    <source>
        <dbReference type="Google" id="ProtNLM"/>
    </source>
</evidence>
<accession>A0A495V7R7</accession>
<dbReference type="AlphaFoldDB" id="A0A495V7R7"/>
<keyword evidence="1" id="KW-0732">Signal</keyword>